<dbReference type="Gene3D" id="3.30.70.360">
    <property type="match status" value="1"/>
</dbReference>
<dbReference type="InterPro" id="IPR052030">
    <property type="entry name" value="Peptidase_M20/M20A_hydrolases"/>
</dbReference>
<dbReference type="STRING" id="1284197.S8A6W8"/>
<dbReference type="InterPro" id="IPR017439">
    <property type="entry name" value="Amidohydrolase"/>
</dbReference>
<dbReference type="PANTHER" id="PTHR30575:SF0">
    <property type="entry name" value="XAA-ARG DIPEPTIDASE"/>
    <property type="match status" value="1"/>
</dbReference>
<sequence length="505" mass="54559">MRVDHPKRRIEDSIQNHRQNIKRINETIWNNPELAWTEKTAHDTICDYFESLSREYEVTRHAYGIETSFLIQAAVKHDRIGANAGSKILFGQDVEAGQISDRSLSAPLIVFNAEYDALPNMKTSAGADPPKKSPAHACGHNLITSASVAAFIACWEALKDSQLPGIVRLLGTPAEESGGGKLRLLRAGAYLHTDACLMVHPGPLVSDPDLKACALTKSLASQKLIAEFEGVAAHAGIAPWDGRNALDALITSYVGITTLRQQLLPSQRINGIITNGGTAANIIPDHTRTEFSIRAQNKTGLEDLCQKVTRCFHGGATATGCSVKVDDRRAAYWDLIANKVLCKEYTQQMNNYDIRTVYELPGLSDSPGAATDQGNVSHFVPAIMAAFFIDSGGAVNHTPKFAEAAGTENAFDRAMGAAKGLAGLGFEVLTNTKFLQEVRDSHQKDIADKIDAHVARSGDNFQLTDQQIENLITESMPSLLPVLQGGGITRLQAIGALMATDTSFV</sequence>
<dbReference type="CDD" id="cd05672">
    <property type="entry name" value="M20_ACY1L2-like"/>
    <property type="match status" value="1"/>
</dbReference>
<name>S8A6W8_DACHA</name>
<dbReference type="InterPro" id="IPR011650">
    <property type="entry name" value="Peptidase_M20_dimer"/>
</dbReference>
<dbReference type="NCBIfam" id="TIGR01891">
    <property type="entry name" value="amidohydrolases"/>
    <property type="match status" value="1"/>
</dbReference>
<dbReference type="Pfam" id="PF07687">
    <property type="entry name" value="M20_dimer"/>
    <property type="match status" value="1"/>
</dbReference>
<dbReference type="Proteomes" id="UP000015100">
    <property type="component" value="Unassembled WGS sequence"/>
</dbReference>
<dbReference type="SUPFAM" id="SSF55031">
    <property type="entry name" value="Bacterial exopeptidase dimerisation domain"/>
    <property type="match status" value="1"/>
</dbReference>
<evidence type="ECO:0000313" key="3">
    <source>
        <dbReference type="EMBL" id="EPS38604.1"/>
    </source>
</evidence>
<evidence type="ECO:0000259" key="2">
    <source>
        <dbReference type="Pfam" id="PF07687"/>
    </source>
</evidence>
<feature type="domain" description="Peptidase M20 dimerisation" evidence="2">
    <location>
        <begin position="227"/>
        <end position="310"/>
    </location>
</feature>
<dbReference type="OrthoDB" id="6119954at2759"/>
<dbReference type="GO" id="GO:0016805">
    <property type="term" value="F:dipeptidase activity"/>
    <property type="evidence" value="ECO:0007669"/>
    <property type="project" value="TreeGrafter"/>
</dbReference>
<gene>
    <name evidence="3" type="ORF">H072_7624</name>
</gene>
<dbReference type="AlphaFoldDB" id="S8A6W8"/>
<dbReference type="EMBL" id="AQGS01000538">
    <property type="protein sequence ID" value="EPS38604.1"/>
    <property type="molecule type" value="Genomic_DNA"/>
</dbReference>
<organism evidence="3 4">
    <name type="scientific">Dactylellina haptotyla (strain CBS 200.50)</name>
    <name type="common">Nematode-trapping fungus</name>
    <name type="synonym">Monacrosporium haptotylum</name>
    <dbReference type="NCBI Taxonomy" id="1284197"/>
    <lineage>
        <taxon>Eukaryota</taxon>
        <taxon>Fungi</taxon>
        <taxon>Dikarya</taxon>
        <taxon>Ascomycota</taxon>
        <taxon>Pezizomycotina</taxon>
        <taxon>Orbiliomycetes</taxon>
        <taxon>Orbiliales</taxon>
        <taxon>Orbiliaceae</taxon>
        <taxon>Dactylellina</taxon>
    </lineage>
</organism>
<keyword evidence="4" id="KW-1185">Reference proteome</keyword>
<accession>S8A6W8</accession>
<dbReference type="FunFam" id="3.30.70.360:FF:000004">
    <property type="entry name" value="Peptidase M20 domain-containing protein 2"/>
    <property type="match status" value="1"/>
</dbReference>
<dbReference type="Gene3D" id="3.40.630.10">
    <property type="entry name" value="Zn peptidases"/>
    <property type="match status" value="1"/>
</dbReference>
<dbReference type="Pfam" id="PF01546">
    <property type="entry name" value="Peptidase_M20"/>
    <property type="match status" value="1"/>
</dbReference>
<dbReference type="InterPro" id="IPR002933">
    <property type="entry name" value="Peptidase_M20"/>
</dbReference>
<comment type="caution">
    <text evidence="3">The sequence shown here is derived from an EMBL/GenBank/DDBJ whole genome shotgun (WGS) entry which is preliminary data.</text>
</comment>
<proteinExistence type="inferred from homology"/>
<protein>
    <recommendedName>
        <fullName evidence="2">Peptidase M20 dimerisation domain-containing protein</fullName>
    </recommendedName>
</protein>
<dbReference type="eggNOG" id="ENOG502QQPD">
    <property type="taxonomic scope" value="Eukaryota"/>
</dbReference>
<dbReference type="InterPro" id="IPR036264">
    <property type="entry name" value="Bact_exopeptidase_dim_dom"/>
</dbReference>
<evidence type="ECO:0000313" key="4">
    <source>
        <dbReference type="Proteomes" id="UP000015100"/>
    </source>
</evidence>
<dbReference type="HOGENOM" id="CLU_031812_1_2_1"/>
<dbReference type="OMA" id="MRAMGHH"/>
<reference evidence="4" key="2">
    <citation type="submission" date="2013-04" db="EMBL/GenBank/DDBJ databases">
        <title>Genomic mechanisms accounting for the adaptation to parasitism in nematode-trapping fungi.</title>
        <authorList>
            <person name="Ahren D.G."/>
        </authorList>
    </citation>
    <scope>NUCLEOTIDE SEQUENCE [LARGE SCALE GENOMIC DNA]</scope>
    <source>
        <strain evidence="4">CBS 200.50</strain>
    </source>
</reference>
<evidence type="ECO:0000256" key="1">
    <source>
        <dbReference type="ARBA" id="ARBA00006247"/>
    </source>
</evidence>
<dbReference type="SUPFAM" id="SSF53187">
    <property type="entry name" value="Zn-dependent exopeptidases"/>
    <property type="match status" value="1"/>
</dbReference>
<comment type="similarity">
    <text evidence="1">Belongs to the peptidase M20A family.</text>
</comment>
<reference evidence="3 4" key="1">
    <citation type="journal article" date="2013" name="PLoS Genet.">
        <title>Genomic mechanisms accounting for the adaptation to parasitism in nematode-trapping fungi.</title>
        <authorList>
            <person name="Meerupati T."/>
            <person name="Andersson K.M."/>
            <person name="Friman E."/>
            <person name="Kumar D."/>
            <person name="Tunlid A."/>
            <person name="Ahren D."/>
        </authorList>
    </citation>
    <scope>NUCLEOTIDE SEQUENCE [LARGE SCALE GENOMIC DNA]</scope>
    <source>
        <strain evidence="3 4">CBS 200.50</strain>
    </source>
</reference>
<dbReference type="PANTHER" id="PTHR30575">
    <property type="entry name" value="PEPTIDASE M20"/>
    <property type="match status" value="1"/>
</dbReference>